<gene>
    <name evidence="2" type="ORF">Tci_866015</name>
</gene>
<reference evidence="2" key="1">
    <citation type="journal article" date="2019" name="Sci. Rep.">
        <title>Draft genome of Tanacetum cinerariifolium, the natural source of mosquito coil.</title>
        <authorList>
            <person name="Yamashiro T."/>
            <person name="Shiraishi A."/>
            <person name="Satake H."/>
            <person name="Nakayama K."/>
        </authorList>
    </citation>
    <scope>NUCLEOTIDE SEQUENCE</scope>
</reference>
<protein>
    <submittedName>
        <fullName evidence="2">Reverse transcriptase domain-containing protein</fullName>
    </submittedName>
</protein>
<dbReference type="EMBL" id="BKCJ011146707">
    <property type="protein sequence ID" value="GFC94045.1"/>
    <property type="molecule type" value="Genomic_DNA"/>
</dbReference>
<name>A0A699SA74_TANCI</name>
<keyword evidence="2" id="KW-0808">Transferase</keyword>
<proteinExistence type="predicted"/>
<organism evidence="2">
    <name type="scientific">Tanacetum cinerariifolium</name>
    <name type="common">Dalmatian daisy</name>
    <name type="synonym">Chrysanthemum cinerariifolium</name>
    <dbReference type="NCBI Taxonomy" id="118510"/>
    <lineage>
        <taxon>Eukaryota</taxon>
        <taxon>Viridiplantae</taxon>
        <taxon>Streptophyta</taxon>
        <taxon>Embryophyta</taxon>
        <taxon>Tracheophyta</taxon>
        <taxon>Spermatophyta</taxon>
        <taxon>Magnoliopsida</taxon>
        <taxon>eudicotyledons</taxon>
        <taxon>Gunneridae</taxon>
        <taxon>Pentapetalae</taxon>
        <taxon>asterids</taxon>
        <taxon>campanulids</taxon>
        <taxon>Asterales</taxon>
        <taxon>Asteraceae</taxon>
        <taxon>Asteroideae</taxon>
        <taxon>Anthemideae</taxon>
        <taxon>Anthemidinae</taxon>
        <taxon>Tanacetum</taxon>
    </lineage>
</organism>
<evidence type="ECO:0000313" key="2">
    <source>
        <dbReference type="EMBL" id="GFC94045.1"/>
    </source>
</evidence>
<keyword evidence="2" id="KW-0548">Nucleotidyltransferase</keyword>
<sequence length="152" mass="17539">MKQDQFTLLTKTPKEIFTLEKWKFKAPPPMTNPVEKRNHVKNFEFHGEVRHNTNESSEILYEHCFNRLRSEIKNQLVPALIGFSGEVIWPIGQIQLLVTIGDEEHSASAWMNFVVVRSPSHTNGGRKYQGGNKPRTSGTNRNDRLHPHRGRP</sequence>
<dbReference type="GO" id="GO:0003964">
    <property type="term" value="F:RNA-directed DNA polymerase activity"/>
    <property type="evidence" value="ECO:0007669"/>
    <property type="project" value="UniProtKB-KW"/>
</dbReference>
<comment type="caution">
    <text evidence="2">The sequence shown here is derived from an EMBL/GenBank/DDBJ whole genome shotgun (WGS) entry which is preliminary data.</text>
</comment>
<keyword evidence="2" id="KW-0695">RNA-directed DNA polymerase</keyword>
<feature type="region of interest" description="Disordered" evidence="1">
    <location>
        <begin position="121"/>
        <end position="152"/>
    </location>
</feature>
<accession>A0A699SA74</accession>
<evidence type="ECO:0000256" key="1">
    <source>
        <dbReference type="SAM" id="MobiDB-lite"/>
    </source>
</evidence>
<dbReference type="AlphaFoldDB" id="A0A699SA74"/>